<keyword evidence="2" id="KW-1185">Reference proteome</keyword>
<name>A0A4Y2FGN9_ARAVE</name>
<accession>A0A4Y2FGN9</accession>
<gene>
    <name evidence="1" type="ORF">AVEN_241767_1</name>
</gene>
<dbReference type="Proteomes" id="UP000499080">
    <property type="component" value="Unassembled WGS sequence"/>
</dbReference>
<dbReference type="AlphaFoldDB" id="A0A4Y2FGN9"/>
<comment type="caution">
    <text evidence="1">The sequence shown here is derived from an EMBL/GenBank/DDBJ whole genome shotgun (WGS) entry which is preliminary data.</text>
</comment>
<evidence type="ECO:0000313" key="1">
    <source>
        <dbReference type="EMBL" id="GBM40720.1"/>
    </source>
</evidence>
<proteinExistence type="predicted"/>
<organism evidence="1 2">
    <name type="scientific">Araneus ventricosus</name>
    <name type="common">Orbweaver spider</name>
    <name type="synonym">Epeira ventricosa</name>
    <dbReference type="NCBI Taxonomy" id="182803"/>
    <lineage>
        <taxon>Eukaryota</taxon>
        <taxon>Metazoa</taxon>
        <taxon>Ecdysozoa</taxon>
        <taxon>Arthropoda</taxon>
        <taxon>Chelicerata</taxon>
        <taxon>Arachnida</taxon>
        <taxon>Araneae</taxon>
        <taxon>Araneomorphae</taxon>
        <taxon>Entelegynae</taxon>
        <taxon>Araneoidea</taxon>
        <taxon>Araneidae</taxon>
        <taxon>Araneus</taxon>
    </lineage>
</organism>
<evidence type="ECO:0000313" key="2">
    <source>
        <dbReference type="Proteomes" id="UP000499080"/>
    </source>
</evidence>
<reference evidence="1 2" key="1">
    <citation type="journal article" date="2019" name="Sci. Rep.">
        <title>Orb-weaving spider Araneus ventricosus genome elucidates the spidroin gene catalogue.</title>
        <authorList>
            <person name="Kono N."/>
            <person name="Nakamura H."/>
            <person name="Ohtoshi R."/>
            <person name="Moran D.A.P."/>
            <person name="Shinohara A."/>
            <person name="Yoshida Y."/>
            <person name="Fujiwara M."/>
            <person name="Mori M."/>
            <person name="Tomita M."/>
            <person name="Arakawa K."/>
        </authorList>
    </citation>
    <scope>NUCLEOTIDE SEQUENCE [LARGE SCALE GENOMIC DNA]</scope>
</reference>
<protein>
    <submittedName>
        <fullName evidence="1">Uncharacterized protein</fullName>
    </submittedName>
</protein>
<sequence length="166" mass="19106">MTPALTRMVNMSKSSLRCVDFSVTKYKWKQIANLFQYPNSTYFLDEFRNSLGIEQYSSDDFNRTVELNSATEENTDLFEKHIDSQELLETYIVILNRVNLIRHTTVHTFLTTPTVGLLIDDFGMQRRHLSLYHVLQTSTLYQCENSGSTAQTVPWIFVGTGSESTT</sequence>
<dbReference type="EMBL" id="BGPR01000940">
    <property type="protein sequence ID" value="GBM40720.1"/>
    <property type="molecule type" value="Genomic_DNA"/>
</dbReference>